<reference evidence="7" key="1">
    <citation type="submission" date="2023-01" db="EMBL/GenBank/DDBJ databases">
        <title>Draft genome sequence of Nocardiopsis sp. LSu2-4 isolated from halophytes.</title>
        <authorList>
            <person name="Duangmal K."/>
            <person name="Chantavorakit T."/>
        </authorList>
    </citation>
    <scope>NUCLEOTIDE SEQUENCE</scope>
    <source>
        <strain evidence="7">LSu2-4</strain>
    </source>
</reference>
<keyword evidence="2 5" id="KW-0812">Transmembrane</keyword>
<sequence>MRPSGGRGTRPDHGLQPERTTLAWERTVPGLVVAHVLFVVHVAAPAAVAIVFPG</sequence>
<proteinExistence type="predicted"/>
<dbReference type="Proteomes" id="UP001165685">
    <property type="component" value="Unassembled WGS sequence"/>
</dbReference>
<name>A0ABT4TLQ0_9ACTN</name>
<evidence type="ECO:0000256" key="1">
    <source>
        <dbReference type="ARBA" id="ARBA00004127"/>
    </source>
</evidence>
<keyword evidence="4 5" id="KW-0472">Membrane</keyword>
<dbReference type="InterPro" id="IPR003807">
    <property type="entry name" value="DUF202"/>
</dbReference>
<dbReference type="Pfam" id="PF02656">
    <property type="entry name" value="DUF202"/>
    <property type="match status" value="1"/>
</dbReference>
<evidence type="ECO:0000256" key="2">
    <source>
        <dbReference type="ARBA" id="ARBA00022692"/>
    </source>
</evidence>
<evidence type="ECO:0000256" key="4">
    <source>
        <dbReference type="ARBA" id="ARBA00023136"/>
    </source>
</evidence>
<dbReference type="EMBL" id="JAQFWP010000017">
    <property type="protein sequence ID" value="MDA2805159.1"/>
    <property type="molecule type" value="Genomic_DNA"/>
</dbReference>
<evidence type="ECO:0000313" key="7">
    <source>
        <dbReference type="EMBL" id="MDA2805159.1"/>
    </source>
</evidence>
<comment type="caution">
    <text evidence="7">The sequence shown here is derived from an EMBL/GenBank/DDBJ whole genome shotgun (WGS) entry which is preliminary data.</text>
</comment>
<evidence type="ECO:0000256" key="3">
    <source>
        <dbReference type="ARBA" id="ARBA00022989"/>
    </source>
</evidence>
<gene>
    <name evidence="7" type="ORF">O4U47_11615</name>
</gene>
<feature type="transmembrane region" description="Helical" evidence="5">
    <location>
        <begin position="32"/>
        <end position="52"/>
    </location>
</feature>
<keyword evidence="8" id="KW-1185">Reference proteome</keyword>
<feature type="domain" description="DUF202" evidence="6">
    <location>
        <begin position="13"/>
        <end position="41"/>
    </location>
</feature>
<keyword evidence="3 5" id="KW-1133">Transmembrane helix</keyword>
<accession>A0ABT4TLQ0</accession>
<evidence type="ECO:0000256" key="5">
    <source>
        <dbReference type="SAM" id="Phobius"/>
    </source>
</evidence>
<evidence type="ECO:0000313" key="8">
    <source>
        <dbReference type="Proteomes" id="UP001165685"/>
    </source>
</evidence>
<evidence type="ECO:0000259" key="6">
    <source>
        <dbReference type="Pfam" id="PF02656"/>
    </source>
</evidence>
<comment type="subcellular location">
    <subcellularLocation>
        <location evidence="1">Endomembrane system</location>
        <topology evidence="1">Multi-pass membrane protein</topology>
    </subcellularLocation>
</comment>
<organism evidence="7 8">
    <name type="scientific">Nocardiopsis suaedae</name>
    <dbReference type="NCBI Taxonomy" id="3018444"/>
    <lineage>
        <taxon>Bacteria</taxon>
        <taxon>Bacillati</taxon>
        <taxon>Actinomycetota</taxon>
        <taxon>Actinomycetes</taxon>
        <taxon>Streptosporangiales</taxon>
        <taxon>Nocardiopsidaceae</taxon>
        <taxon>Nocardiopsis</taxon>
    </lineage>
</organism>
<dbReference type="RefSeq" id="WP_270677805.1">
    <property type="nucleotide sequence ID" value="NZ_JAQFWP010000017.1"/>
</dbReference>
<protein>
    <submittedName>
        <fullName evidence="7">DUF202 domain-containing protein</fullName>
    </submittedName>
</protein>